<dbReference type="PROSITE" id="PS51782">
    <property type="entry name" value="LYSM"/>
    <property type="match status" value="1"/>
</dbReference>
<dbReference type="InterPro" id="IPR005158">
    <property type="entry name" value="BTAD"/>
</dbReference>
<evidence type="ECO:0000313" key="6">
    <source>
        <dbReference type="Proteomes" id="UP001499987"/>
    </source>
</evidence>
<dbReference type="SMART" id="SM01043">
    <property type="entry name" value="BTAD"/>
    <property type="match status" value="1"/>
</dbReference>
<feature type="compositionally biased region" description="Low complexity" evidence="2">
    <location>
        <begin position="548"/>
        <end position="560"/>
    </location>
</feature>
<dbReference type="Gene3D" id="1.25.40.10">
    <property type="entry name" value="Tetratricopeptide repeat domain"/>
    <property type="match status" value="1"/>
</dbReference>
<keyword evidence="3" id="KW-1133">Transmembrane helix</keyword>
<evidence type="ECO:0000259" key="4">
    <source>
        <dbReference type="PROSITE" id="PS51782"/>
    </source>
</evidence>
<dbReference type="EMBL" id="BAAALD010000112">
    <property type="protein sequence ID" value="GAA1119105.1"/>
    <property type="molecule type" value="Genomic_DNA"/>
</dbReference>
<dbReference type="CDD" id="cd00118">
    <property type="entry name" value="LysM"/>
    <property type="match status" value="1"/>
</dbReference>
<dbReference type="InterPro" id="IPR011990">
    <property type="entry name" value="TPR-like_helical_dom_sf"/>
</dbReference>
<evidence type="ECO:0000256" key="1">
    <source>
        <dbReference type="ARBA" id="ARBA00023012"/>
    </source>
</evidence>
<dbReference type="InterPro" id="IPR036388">
    <property type="entry name" value="WH-like_DNA-bd_sf"/>
</dbReference>
<name>A0ABN1U694_9ACTN</name>
<accession>A0ABN1U694</accession>
<feature type="transmembrane region" description="Helical" evidence="3">
    <location>
        <begin position="12"/>
        <end position="32"/>
    </location>
</feature>
<keyword evidence="1" id="KW-0902">Two-component regulatory system</keyword>
<dbReference type="InterPro" id="IPR051677">
    <property type="entry name" value="AfsR-DnrI-RedD_regulator"/>
</dbReference>
<dbReference type="Gene3D" id="1.10.10.10">
    <property type="entry name" value="Winged helix-like DNA-binding domain superfamily/Winged helix DNA-binding domain"/>
    <property type="match status" value="1"/>
</dbReference>
<dbReference type="InterPro" id="IPR018392">
    <property type="entry name" value="LysM"/>
</dbReference>
<keyword evidence="6" id="KW-1185">Reference proteome</keyword>
<evidence type="ECO:0000256" key="2">
    <source>
        <dbReference type="SAM" id="MobiDB-lite"/>
    </source>
</evidence>
<dbReference type="Gene3D" id="3.10.350.10">
    <property type="entry name" value="LysM domain"/>
    <property type="match status" value="1"/>
</dbReference>
<comment type="caution">
    <text evidence="5">The sequence shown here is derived from an EMBL/GenBank/DDBJ whole genome shotgun (WGS) entry which is preliminary data.</text>
</comment>
<feature type="transmembrane region" description="Helical" evidence="3">
    <location>
        <begin position="62"/>
        <end position="84"/>
    </location>
</feature>
<feature type="domain" description="LysM" evidence="4">
    <location>
        <begin position="172"/>
        <end position="228"/>
    </location>
</feature>
<keyword evidence="3" id="KW-0472">Membrane</keyword>
<dbReference type="RefSeq" id="WP_344627656.1">
    <property type="nucleotide sequence ID" value="NZ_BAAALD010000112.1"/>
</dbReference>
<proteinExistence type="predicted"/>
<gene>
    <name evidence="5" type="ORF">GCM10009663_68790</name>
</gene>
<feature type="region of interest" description="Disordered" evidence="2">
    <location>
        <begin position="236"/>
        <end position="284"/>
    </location>
</feature>
<evidence type="ECO:0000313" key="5">
    <source>
        <dbReference type="EMBL" id="GAA1119105.1"/>
    </source>
</evidence>
<organism evidence="5 6">
    <name type="scientific">Kitasatospora arboriphila</name>
    <dbReference type="NCBI Taxonomy" id="258052"/>
    <lineage>
        <taxon>Bacteria</taxon>
        <taxon>Bacillati</taxon>
        <taxon>Actinomycetota</taxon>
        <taxon>Actinomycetes</taxon>
        <taxon>Kitasatosporales</taxon>
        <taxon>Streptomycetaceae</taxon>
        <taxon>Kitasatospora</taxon>
    </lineage>
</organism>
<keyword evidence="3" id="KW-0812">Transmembrane</keyword>
<dbReference type="PANTHER" id="PTHR35807">
    <property type="entry name" value="TRANSCRIPTIONAL REGULATOR REDD-RELATED"/>
    <property type="match status" value="1"/>
</dbReference>
<dbReference type="Proteomes" id="UP001499987">
    <property type="component" value="Unassembled WGS sequence"/>
</dbReference>
<protein>
    <recommendedName>
        <fullName evidence="4">LysM domain-containing protein</fullName>
    </recommendedName>
</protein>
<dbReference type="InterPro" id="IPR036779">
    <property type="entry name" value="LysM_dom_sf"/>
</dbReference>
<feature type="compositionally biased region" description="Low complexity" evidence="2">
    <location>
        <begin position="236"/>
        <end position="248"/>
    </location>
</feature>
<dbReference type="Pfam" id="PF03704">
    <property type="entry name" value="BTAD"/>
    <property type="match status" value="1"/>
</dbReference>
<dbReference type="SUPFAM" id="SSF48452">
    <property type="entry name" value="TPR-like"/>
    <property type="match status" value="1"/>
</dbReference>
<sequence>MTGTPRRAGQLLRGLAAAAALAALLVGLPYVLLHAADRWQPHHLPTAGEAAAWLQSPYDTVAVLQMLYCLSWLLWLWLALHILHEAVRQAAQLGPLIRSGHTAGFTVRRTLAGILVAAVVLAVAAAVRPADGNSVRSQPAGAPVAAAAALAVPGGAPNVQATVLRQEEDGADWCTVLAGDTLWDLAERHLGDPLRWHEIYELNAHRPQDDGQELTDPDLIYTGWTLHLPTRLAAVPAQPRQPQASAAPSFPPPDTASGPAPGTPGAGSPAAEAPPVSVPRDQAGIELPDSGGYIALCVAAAVSAAAAALVLRRRRGYRPEDLLAGSTGTETRDPEQQPLVQAIRRTSRPHLPVQSGPGEASAVLIASSGTRQVSLTGLLAGSPVPALTLTGPGAAATACALVAGFLTGQASGRLITSHGTLRELGISDPHSTGALLVAEDPEAALAAAEAQLDEDSDGVVLLLGAGHGAGPRLAELLNTPARSAQAVLVAAADEPLQPADAGGPLYEVAADGTAVCLDGTTVRMFHLPVKAVEILAALFEQAEEFEDAPGPAGQEGPAPQNSGGIPEKGAGVSAGKSPAGPSDCEHTSEGALVPASGPAFPAQQERPGKSAAGPADEDLRPRPVRISVLGPLLVQARGTAVTRGMAGSAGELLAYLALHPDGATKEAIQEALWPERPEAKRTEAFNTAKNTARSSLRAALGCGTSVKFITSASTTWRLDPQLISTDIAAFRTAVRTATTAPAPEDRLAACRTAADLYTGELCTGADYAWIGGLREEARRRVLSALSTLATAATEPGHTVRLLGEALSHDPYNEELHLRLARHHLACGETDEVRRLLGLLTDSLADIGERPTPATAKAFRDLLHPSAAAPRRLPPTAAGRRP</sequence>
<reference evidence="5 6" key="1">
    <citation type="journal article" date="2019" name="Int. J. Syst. Evol. Microbiol.">
        <title>The Global Catalogue of Microorganisms (GCM) 10K type strain sequencing project: providing services to taxonomists for standard genome sequencing and annotation.</title>
        <authorList>
            <consortium name="The Broad Institute Genomics Platform"/>
            <consortium name="The Broad Institute Genome Sequencing Center for Infectious Disease"/>
            <person name="Wu L."/>
            <person name="Ma J."/>
        </authorList>
    </citation>
    <scope>NUCLEOTIDE SEQUENCE [LARGE SCALE GENOMIC DNA]</scope>
    <source>
        <strain evidence="5 6">JCM 13002</strain>
    </source>
</reference>
<feature type="transmembrane region" description="Helical" evidence="3">
    <location>
        <begin position="105"/>
        <end position="127"/>
    </location>
</feature>
<feature type="region of interest" description="Disordered" evidence="2">
    <location>
        <begin position="546"/>
        <end position="622"/>
    </location>
</feature>
<feature type="compositionally biased region" description="Low complexity" evidence="2">
    <location>
        <begin position="266"/>
        <end position="279"/>
    </location>
</feature>
<evidence type="ECO:0000256" key="3">
    <source>
        <dbReference type="SAM" id="Phobius"/>
    </source>
</evidence>